<dbReference type="PANTHER" id="PTHR30143:SF0">
    <property type="entry name" value="2-KETO-4-PENTENOATE HYDRATASE"/>
    <property type="match status" value="1"/>
</dbReference>
<evidence type="ECO:0000313" key="3">
    <source>
        <dbReference type="EMBL" id="EWT01949.1"/>
    </source>
</evidence>
<sequence>MTSGTLEQVSEAADRLRAASVDRIPCAPVRDLIGATDVAAAYAVQLQLTQARVAAGAKAVGHKVGLTSAVVQAQLGVDRPDFGVLFEDMQVAECMPVPFDRLLQPKVEAEIAFVLGADLDGDVSPATVRAAVDHAMVALEIVDSRIAGWDITFCDTVADNASSGLFVLGAQRLTFADFEPLDTKVTLYVDGLATSMGTGAACLGDPLRALTWLAATARDLGDPLTAGQLVLSGALGPMVPIRPGTQVRAELCSNDGRPLGTVTAEFPGEQA</sequence>
<accession>W9GDL7</accession>
<name>W9GDL7_9MICO</name>
<reference evidence="3 4" key="1">
    <citation type="submission" date="2013-08" db="EMBL/GenBank/DDBJ databases">
        <title>Intrasporangium oryzae NRRL B-24470.</title>
        <authorList>
            <person name="Liu H."/>
            <person name="Wang G."/>
        </authorList>
    </citation>
    <scope>NUCLEOTIDE SEQUENCE [LARGE SCALE GENOMIC DNA]</scope>
    <source>
        <strain evidence="3 4">NRRL B-24470</strain>
    </source>
</reference>
<dbReference type="eggNOG" id="COG3971">
    <property type="taxonomic scope" value="Bacteria"/>
</dbReference>
<dbReference type="Gene3D" id="3.90.850.10">
    <property type="entry name" value="Fumarylacetoacetase-like, C-terminal domain"/>
    <property type="match status" value="1"/>
</dbReference>
<evidence type="ECO:0000259" key="2">
    <source>
        <dbReference type="Pfam" id="PF01557"/>
    </source>
</evidence>
<dbReference type="GO" id="GO:0008684">
    <property type="term" value="F:2-oxopent-4-enoate hydratase activity"/>
    <property type="evidence" value="ECO:0007669"/>
    <property type="project" value="TreeGrafter"/>
</dbReference>
<evidence type="ECO:0000313" key="4">
    <source>
        <dbReference type="Proteomes" id="UP000019489"/>
    </source>
</evidence>
<dbReference type="Pfam" id="PF01557">
    <property type="entry name" value="FAA_hydrolase"/>
    <property type="match status" value="1"/>
</dbReference>
<keyword evidence="4" id="KW-1185">Reference proteome</keyword>
<proteinExistence type="predicted"/>
<comment type="caution">
    <text evidence="3">The sequence shown here is derived from an EMBL/GenBank/DDBJ whole genome shotgun (WGS) entry which is preliminary data.</text>
</comment>
<protein>
    <submittedName>
        <fullName evidence="3">2-keto-4-pentenoate hydratase</fullName>
    </submittedName>
</protein>
<keyword evidence="1" id="KW-0456">Lyase</keyword>
<evidence type="ECO:0000256" key="1">
    <source>
        <dbReference type="ARBA" id="ARBA00023239"/>
    </source>
</evidence>
<dbReference type="SUPFAM" id="SSF56529">
    <property type="entry name" value="FAH"/>
    <property type="match status" value="1"/>
</dbReference>
<dbReference type="InterPro" id="IPR011234">
    <property type="entry name" value="Fumarylacetoacetase-like_C"/>
</dbReference>
<dbReference type="InterPro" id="IPR050772">
    <property type="entry name" value="Hydratase-Decarb/MhpD_sf"/>
</dbReference>
<dbReference type="GO" id="GO:0005737">
    <property type="term" value="C:cytoplasm"/>
    <property type="evidence" value="ECO:0007669"/>
    <property type="project" value="TreeGrafter"/>
</dbReference>
<feature type="domain" description="Fumarylacetoacetase-like C-terminal" evidence="2">
    <location>
        <begin position="100"/>
        <end position="263"/>
    </location>
</feature>
<dbReference type="EMBL" id="AWSA01000015">
    <property type="protein sequence ID" value="EWT01949.1"/>
    <property type="molecule type" value="Genomic_DNA"/>
</dbReference>
<dbReference type="RefSeq" id="WP_034804203.1">
    <property type="nucleotide sequence ID" value="NZ_AWSA01000015.1"/>
</dbReference>
<dbReference type="Proteomes" id="UP000019489">
    <property type="component" value="Unassembled WGS sequence"/>
</dbReference>
<dbReference type="PANTHER" id="PTHR30143">
    <property type="entry name" value="ACID HYDRATASE"/>
    <property type="match status" value="1"/>
</dbReference>
<dbReference type="AlphaFoldDB" id="W9GDL7"/>
<dbReference type="STRING" id="1386089.N865_20260"/>
<organism evidence="3 4">
    <name type="scientific">Intrasporangium oryzae NRRL B-24470</name>
    <dbReference type="NCBI Taxonomy" id="1386089"/>
    <lineage>
        <taxon>Bacteria</taxon>
        <taxon>Bacillati</taxon>
        <taxon>Actinomycetota</taxon>
        <taxon>Actinomycetes</taxon>
        <taxon>Micrococcales</taxon>
        <taxon>Intrasporangiaceae</taxon>
        <taxon>Intrasporangium</taxon>
    </lineage>
</organism>
<dbReference type="InterPro" id="IPR036663">
    <property type="entry name" value="Fumarylacetoacetase_C_sf"/>
</dbReference>
<gene>
    <name evidence="3" type="ORF">N865_20260</name>
</gene>
<dbReference type="OrthoDB" id="9792137at2"/>
<dbReference type="PATRIC" id="fig|1386089.3.peg.1722"/>